<gene>
    <name evidence="1" type="ORF">STAS_26324</name>
</gene>
<organism evidence="1 2">
    <name type="scientific">Striga asiatica</name>
    <name type="common">Asiatic witchweed</name>
    <name type="synonym">Buchnera asiatica</name>
    <dbReference type="NCBI Taxonomy" id="4170"/>
    <lineage>
        <taxon>Eukaryota</taxon>
        <taxon>Viridiplantae</taxon>
        <taxon>Streptophyta</taxon>
        <taxon>Embryophyta</taxon>
        <taxon>Tracheophyta</taxon>
        <taxon>Spermatophyta</taxon>
        <taxon>Magnoliopsida</taxon>
        <taxon>eudicotyledons</taxon>
        <taxon>Gunneridae</taxon>
        <taxon>Pentapetalae</taxon>
        <taxon>asterids</taxon>
        <taxon>lamiids</taxon>
        <taxon>Lamiales</taxon>
        <taxon>Orobanchaceae</taxon>
        <taxon>Buchnereae</taxon>
        <taxon>Striga</taxon>
    </lineage>
</organism>
<dbReference type="Proteomes" id="UP000325081">
    <property type="component" value="Unassembled WGS sequence"/>
</dbReference>
<comment type="caution">
    <text evidence="1">The sequence shown here is derived from an EMBL/GenBank/DDBJ whole genome shotgun (WGS) entry which is preliminary data.</text>
</comment>
<dbReference type="GO" id="GO:0016787">
    <property type="term" value="F:hydrolase activity"/>
    <property type="evidence" value="ECO:0007669"/>
    <property type="project" value="UniProtKB-KW"/>
</dbReference>
<accession>A0A5A7QV59</accession>
<keyword evidence="2" id="KW-1185">Reference proteome</keyword>
<evidence type="ECO:0000313" key="2">
    <source>
        <dbReference type="Proteomes" id="UP000325081"/>
    </source>
</evidence>
<protein>
    <submittedName>
        <fullName evidence="1">RNA pyrophosphohydrolase</fullName>
    </submittedName>
</protein>
<reference evidence="2" key="1">
    <citation type="journal article" date="2019" name="Curr. Biol.">
        <title>Genome Sequence of Striga asiatica Provides Insight into the Evolution of Plant Parasitism.</title>
        <authorList>
            <person name="Yoshida S."/>
            <person name="Kim S."/>
            <person name="Wafula E.K."/>
            <person name="Tanskanen J."/>
            <person name="Kim Y.M."/>
            <person name="Honaas L."/>
            <person name="Yang Z."/>
            <person name="Spallek T."/>
            <person name="Conn C.E."/>
            <person name="Ichihashi Y."/>
            <person name="Cheong K."/>
            <person name="Cui S."/>
            <person name="Der J.P."/>
            <person name="Gundlach H."/>
            <person name="Jiao Y."/>
            <person name="Hori C."/>
            <person name="Ishida J.K."/>
            <person name="Kasahara H."/>
            <person name="Kiba T."/>
            <person name="Kim M.S."/>
            <person name="Koo N."/>
            <person name="Laohavisit A."/>
            <person name="Lee Y.H."/>
            <person name="Lumba S."/>
            <person name="McCourt P."/>
            <person name="Mortimer J.C."/>
            <person name="Mutuku J.M."/>
            <person name="Nomura T."/>
            <person name="Sasaki-Sekimoto Y."/>
            <person name="Seto Y."/>
            <person name="Wang Y."/>
            <person name="Wakatake T."/>
            <person name="Sakakibara H."/>
            <person name="Demura T."/>
            <person name="Yamaguchi S."/>
            <person name="Yoneyama K."/>
            <person name="Manabe R.I."/>
            <person name="Nelson D.C."/>
            <person name="Schulman A.H."/>
            <person name="Timko M.P."/>
            <person name="dePamphilis C.W."/>
            <person name="Choi D."/>
            <person name="Shirasu K."/>
        </authorList>
    </citation>
    <scope>NUCLEOTIDE SEQUENCE [LARGE SCALE GENOMIC DNA]</scope>
    <source>
        <strain evidence="2">cv. UVA1</strain>
    </source>
</reference>
<evidence type="ECO:0000313" key="1">
    <source>
        <dbReference type="EMBL" id="GER49100.1"/>
    </source>
</evidence>
<dbReference type="OrthoDB" id="1718834at2759"/>
<proteinExistence type="predicted"/>
<dbReference type="PANTHER" id="PTHR45786:SF78">
    <property type="entry name" value="ATP-DEPENDENT DNA HELICASE"/>
    <property type="match status" value="1"/>
</dbReference>
<name>A0A5A7QV59_STRAF</name>
<dbReference type="EMBL" id="BKCP01008416">
    <property type="protein sequence ID" value="GER49100.1"/>
    <property type="molecule type" value="Genomic_DNA"/>
</dbReference>
<keyword evidence="1" id="KW-0378">Hydrolase</keyword>
<dbReference type="AlphaFoldDB" id="A0A5A7QV59"/>
<dbReference type="PANTHER" id="PTHR45786">
    <property type="entry name" value="DNA BINDING PROTEIN-LIKE"/>
    <property type="match status" value="1"/>
</dbReference>
<sequence length="137" mass="15494">MVNENTPSSSQPTGKHKKMCQEILDDIAAEPFKLTKSKKCPYCGALKFQYETSKFCCSDGNIRLANNSTPDVLKELLFSATEESKLFRDCIRTINNQFAFTSLGVKCDKNLTQRNKGIYTFKIQGQISIRKFTAIFS</sequence>